<feature type="compositionally biased region" description="Polar residues" evidence="1">
    <location>
        <begin position="61"/>
        <end position="78"/>
    </location>
</feature>
<dbReference type="Proteomes" id="UP000194318">
    <property type="component" value="Unassembled WGS sequence"/>
</dbReference>
<protein>
    <submittedName>
        <fullName evidence="2">Uncharacterized protein</fullName>
    </submittedName>
</protein>
<feature type="compositionally biased region" description="Polar residues" evidence="1">
    <location>
        <begin position="1"/>
        <end position="11"/>
    </location>
</feature>
<feature type="region of interest" description="Disordered" evidence="1">
    <location>
        <begin position="1"/>
        <end position="103"/>
    </location>
</feature>
<comment type="caution">
    <text evidence="2">The sequence shown here is derived from an EMBL/GenBank/DDBJ whole genome shotgun (WGS) entry which is preliminary data.</text>
</comment>
<reference evidence="2 3" key="1">
    <citation type="submission" date="2016-09" db="EMBL/GenBank/DDBJ databases">
        <title>Streptomyces fradiae DSM40063, a candidate organism with high potential of specific P450 cytochromes.</title>
        <authorList>
            <person name="Grumaz C."/>
            <person name="Vainshtein Y."/>
            <person name="Kirstahler P."/>
            <person name="Sohn K."/>
        </authorList>
    </citation>
    <scope>NUCLEOTIDE SEQUENCE [LARGE SCALE GENOMIC DNA]</scope>
    <source>
        <strain evidence="2 3">DSM 40063</strain>
    </source>
</reference>
<proteinExistence type="predicted"/>
<dbReference type="EMBL" id="MIFZ01000114">
    <property type="protein sequence ID" value="OSY52990.1"/>
    <property type="molecule type" value="Genomic_DNA"/>
</dbReference>
<accession>A0A1Y2P069</accession>
<organism evidence="2 3">
    <name type="scientific">Streptomyces fradiae ATCC 10745 = DSM 40063</name>
    <dbReference type="NCBI Taxonomy" id="1319510"/>
    <lineage>
        <taxon>Bacteria</taxon>
        <taxon>Bacillati</taxon>
        <taxon>Actinomycetota</taxon>
        <taxon>Actinomycetes</taxon>
        <taxon>Kitasatosporales</taxon>
        <taxon>Streptomycetaceae</taxon>
        <taxon>Streptomyces</taxon>
    </lineage>
</organism>
<evidence type="ECO:0000313" key="2">
    <source>
        <dbReference type="EMBL" id="OSY52990.1"/>
    </source>
</evidence>
<feature type="compositionally biased region" description="Basic and acidic residues" evidence="1">
    <location>
        <begin position="94"/>
        <end position="103"/>
    </location>
</feature>
<evidence type="ECO:0000256" key="1">
    <source>
        <dbReference type="SAM" id="MobiDB-lite"/>
    </source>
</evidence>
<evidence type="ECO:0000313" key="3">
    <source>
        <dbReference type="Proteomes" id="UP000194318"/>
    </source>
</evidence>
<gene>
    <name evidence="2" type="ORF">BG846_01343</name>
</gene>
<name>A0A1Y2P069_STRFR</name>
<dbReference type="AlphaFoldDB" id="A0A1Y2P069"/>
<sequence>MSRCTADNGSPRSRYPATTRRTSSALPNPHRACCGPSAHDGGTAGAPVSCAHPCAIRAGDPTTTQQRSGPPSIRTSLSPGRSCPDPAPSPPSRSDTRPSHVLS</sequence>